<keyword evidence="3" id="KW-1185">Reference proteome</keyword>
<dbReference type="OrthoDB" id="9808976at2"/>
<reference evidence="2 3" key="1">
    <citation type="submission" date="2019-02" db="EMBL/GenBank/DDBJ databases">
        <title>Deep-cultivation of Planctomycetes and their phenomic and genomic characterization uncovers novel biology.</title>
        <authorList>
            <person name="Wiegand S."/>
            <person name="Jogler M."/>
            <person name="Boedeker C."/>
            <person name="Pinto D."/>
            <person name="Vollmers J."/>
            <person name="Rivas-Marin E."/>
            <person name="Kohn T."/>
            <person name="Peeters S.H."/>
            <person name="Heuer A."/>
            <person name="Rast P."/>
            <person name="Oberbeckmann S."/>
            <person name="Bunk B."/>
            <person name="Jeske O."/>
            <person name="Meyerdierks A."/>
            <person name="Storesund J.E."/>
            <person name="Kallscheuer N."/>
            <person name="Luecker S."/>
            <person name="Lage O.M."/>
            <person name="Pohl T."/>
            <person name="Merkel B.J."/>
            <person name="Hornburger P."/>
            <person name="Mueller R.-W."/>
            <person name="Bruemmer F."/>
            <person name="Labrenz M."/>
            <person name="Spormann A.M."/>
            <person name="Op Den Camp H."/>
            <person name="Overmann J."/>
            <person name="Amann R."/>
            <person name="Jetten M.S.M."/>
            <person name="Mascher T."/>
            <person name="Medema M.H."/>
            <person name="Devos D.P."/>
            <person name="Kaster A.-K."/>
            <person name="Ovreas L."/>
            <person name="Rohde M."/>
            <person name="Galperin M.Y."/>
            <person name="Jogler C."/>
        </authorList>
    </citation>
    <scope>NUCLEOTIDE SEQUENCE [LARGE SCALE GENOMIC DNA]</scope>
    <source>
        <strain evidence="2 3">Pla108</strain>
    </source>
</reference>
<accession>A0A5C6ADR6</accession>
<sequence>MNHRNLRIATYSSLKASLREGWNRLAGPNVFRRFEWAKCWLDTFGSGCEPHIAAIHTESGELVGLAAFCLRPMSASTRALEVIGGGKACGDDLSILAAEGWTEAVGQLIADWLIDDRAAGRWDEMWLSGVTDGDQSVAVLFDHLKKSSLGMLRVIDQSRWVCRLPSSLDGYFLGLGKSSRRLARHVLKRLDGDPQTYTLEIAYDEATRKERLAETERLHELRWESLEGGGCFSHRHFAPFIDSVTGQWLSEGLLRLAVLKIDGEPAAAAIGVLCKGVLSIYLTGRDPRFDTLHAGWMLNFSLVRMAIEAGAHTLDMLRGDEDYKHRLGGRPIPQASYFMPGHGLRNQIRGLSYSSCEKLRQWRRQLRSPI</sequence>
<evidence type="ECO:0000313" key="3">
    <source>
        <dbReference type="Proteomes" id="UP000317421"/>
    </source>
</evidence>
<gene>
    <name evidence="2" type="ORF">Pla108_17220</name>
</gene>
<dbReference type="AlphaFoldDB" id="A0A5C6ADR6"/>
<dbReference type="SUPFAM" id="SSF55729">
    <property type="entry name" value="Acyl-CoA N-acyltransferases (Nat)"/>
    <property type="match status" value="1"/>
</dbReference>
<comment type="caution">
    <text evidence="2">The sequence shown here is derived from an EMBL/GenBank/DDBJ whole genome shotgun (WGS) entry which is preliminary data.</text>
</comment>
<evidence type="ECO:0000259" key="1">
    <source>
        <dbReference type="Pfam" id="PF13480"/>
    </source>
</evidence>
<protein>
    <recommendedName>
        <fullName evidence="1">BioF2-like acetyltransferase domain-containing protein</fullName>
    </recommendedName>
</protein>
<dbReference type="EMBL" id="SJPR01000002">
    <property type="protein sequence ID" value="TWT97570.1"/>
    <property type="molecule type" value="Genomic_DNA"/>
</dbReference>
<organism evidence="2 3">
    <name type="scientific">Botrimarina colliarenosi</name>
    <dbReference type="NCBI Taxonomy" id="2528001"/>
    <lineage>
        <taxon>Bacteria</taxon>
        <taxon>Pseudomonadati</taxon>
        <taxon>Planctomycetota</taxon>
        <taxon>Planctomycetia</taxon>
        <taxon>Pirellulales</taxon>
        <taxon>Lacipirellulaceae</taxon>
        <taxon>Botrimarina</taxon>
    </lineage>
</organism>
<dbReference type="Pfam" id="PF13480">
    <property type="entry name" value="Acetyltransf_6"/>
    <property type="match status" value="1"/>
</dbReference>
<dbReference type="RefSeq" id="WP_146444500.1">
    <property type="nucleotide sequence ID" value="NZ_SJPR01000002.1"/>
</dbReference>
<dbReference type="InterPro" id="IPR016181">
    <property type="entry name" value="Acyl_CoA_acyltransferase"/>
</dbReference>
<proteinExistence type="predicted"/>
<dbReference type="Proteomes" id="UP000317421">
    <property type="component" value="Unassembled WGS sequence"/>
</dbReference>
<dbReference type="Gene3D" id="3.40.630.30">
    <property type="match status" value="1"/>
</dbReference>
<name>A0A5C6ADR6_9BACT</name>
<feature type="domain" description="BioF2-like acetyltransferase" evidence="1">
    <location>
        <begin position="179"/>
        <end position="325"/>
    </location>
</feature>
<evidence type="ECO:0000313" key="2">
    <source>
        <dbReference type="EMBL" id="TWT97570.1"/>
    </source>
</evidence>
<dbReference type="InterPro" id="IPR038740">
    <property type="entry name" value="BioF2-like_GNAT_dom"/>
</dbReference>